<proteinExistence type="predicted"/>
<evidence type="ECO:0000313" key="1">
    <source>
        <dbReference type="EMBL" id="KAA3470981.1"/>
    </source>
</evidence>
<dbReference type="GO" id="GO:0003964">
    <property type="term" value="F:RNA-directed DNA polymerase activity"/>
    <property type="evidence" value="ECO:0007669"/>
    <property type="project" value="UniProtKB-KW"/>
</dbReference>
<dbReference type="AlphaFoldDB" id="A0A5B6VP89"/>
<keyword evidence="1" id="KW-0695">RNA-directed DNA polymerase</keyword>
<evidence type="ECO:0000313" key="2">
    <source>
        <dbReference type="Proteomes" id="UP000325315"/>
    </source>
</evidence>
<reference evidence="2" key="1">
    <citation type="journal article" date="2019" name="Plant Biotechnol. J.">
        <title>Genome sequencing of the Australian wild diploid species Gossypium australe highlights disease resistance and delayed gland morphogenesis.</title>
        <authorList>
            <person name="Cai Y."/>
            <person name="Cai X."/>
            <person name="Wang Q."/>
            <person name="Wang P."/>
            <person name="Zhang Y."/>
            <person name="Cai C."/>
            <person name="Xu Y."/>
            <person name="Wang K."/>
            <person name="Zhou Z."/>
            <person name="Wang C."/>
            <person name="Geng S."/>
            <person name="Li B."/>
            <person name="Dong Q."/>
            <person name="Hou Y."/>
            <person name="Wang H."/>
            <person name="Ai P."/>
            <person name="Liu Z."/>
            <person name="Yi F."/>
            <person name="Sun M."/>
            <person name="An G."/>
            <person name="Cheng J."/>
            <person name="Zhang Y."/>
            <person name="Shi Q."/>
            <person name="Xie Y."/>
            <person name="Shi X."/>
            <person name="Chang Y."/>
            <person name="Huang F."/>
            <person name="Chen Y."/>
            <person name="Hong S."/>
            <person name="Mi L."/>
            <person name="Sun Q."/>
            <person name="Zhang L."/>
            <person name="Zhou B."/>
            <person name="Peng R."/>
            <person name="Zhang X."/>
            <person name="Liu F."/>
        </authorList>
    </citation>
    <scope>NUCLEOTIDE SEQUENCE [LARGE SCALE GENOMIC DNA]</scope>
    <source>
        <strain evidence="2">cv. PA1801</strain>
    </source>
</reference>
<dbReference type="EMBL" id="SMMG02000006">
    <property type="protein sequence ID" value="KAA3470981.1"/>
    <property type="molecule type" value="Genomic_DNA"/>
</dbReference>
<comment type="caution">
    <text evidence="1">The sequence shown here is derived from an EMBL/GenBank/DDBJ whole genome shotgun (WGS) entry which is preliminary data.</text>
</comment>
<dbReference type="Proteomes" id="UP000325315">
    <property type="component" value="Unassembled WGS sequence"/>
</dbReference>
<accession>A0A5B6VP89</accession>
<organism evidence="1 2">
    <name type="scientific">Gossypium australe</name>
    <dbReference type="NCBI Taxonomy" id="47621"/>
    <lineage>
        <taxon>Eukaryota</taxon>
        <taxon>Viridiplantae</taxon>
        <taxon>Streptophyta</taxon>
        <taxon>Embryophyta</taxon>
        <taxon>Tracheophyta</taxon>
        <taxon>Spermatophyta</taxon>
        <taxon>Magnoliopsida</taxon>
        <taxon>eudicotyledons</taxon>
        <taxon>Gunneridae</taxon>
        <taxon>Pentapetalae</taxon>
        <taxon>rosids</taxon>
        <taxon>malvids</taxon>
        <taxon>Malvales</taxon>
        <taxon>Malvaceae</taxon>
        <taxon>Malvoideae</taxon>
        <taxon>Gossypium</taxon>
    </lineage>
</organism>
<keyword evidence="1" id="KW-0808">Transferase</keyword>
<keyword evidence="1" id="KW-0548">Nucleotidyltransferase</keyword>
<protein>
    <submittedName>
        <fullName evidence="1">Reverse transcriptase</fullName>
    </submittedName>
</protein>
<dbReference type="OrthoDB" id="991388at2759"/>
<gene>
    <name evidence="1" type="ORF">EPI10_016646</name>
</gene>
<sequence>MKTLSWNIHGLGKQRTFDVSKKFETYSAPNFVSYGNKGYKQMNRDNKKAMWIYERFSKSHIDVEVEEEKELVTWRFTGFYGVLVEHDRKESWKLLRVLKHGSNKP</sequence>
<keyword evidence="2" id="KW-1185">Reference proteome</keyword>
<name>A0A5B6VP89_9ROSI</name>